<accession>B9ESR6</accession>
<dbReference type="KEGG" id="pmt:PMT_2902"/>
<dbReference type="Proteomes" id="UP000001423">
    <property type="component" value="Chromosome"/>
</dbReference>
<protein>
    <submittedName>
        <fullName evidence="1">Uncharacterized protein</fullName>
    </submittedName>
</protein>
<reference evidence="1 2" key="1">
    <citation type="journal article" date="2003" name="Nature">
        <title>Genome divergence in two Prochlorococcus ecotypes reflects oceanic niche differentiation.</title>
        <authorList>
            <person name="Rocap G."/>
            <person name="Larimer F.W."/>
            <person name="Lamerdin J.E."/>
            <person name="Malfatti S."/>
            <person name="Chain P."/>
            <person name="Ahlgren N.A."/>
            <person name="Arellano A."/>
            <person name="Coleman M."/>
            <person name="Hauser L."/>
            <person name="Hess W.R."/>
            <person name="Johnson Z.I."/>
            <person name="Land M.L."/>
            <person name="Lindell D."/>
            <person name="Post A.F."/>
            <person name="Regala W."/>
            <person name="Shah M."/>
            <person name="Shaw S.L."/>
            <person name="Steglich C."/>
            <person name="Sullivan M.B."/>
            <person name="Ting C.S."/>
            <person name="Tolonen A."/>
            <person name="Webb E.A."/>
            <person name="Zinser E.R."/>
            <person name="Chisholm S.W."/>
        </authorList>
    </citation>
    <scope>NUCLEOTIDE SEQUENCE [LARGE SCALE GENOMIC DNA]</scope>
    <source>
        <strain evidence="2">MIT 9313</strain>
    </source>
</reference>
<evidence type="ECO:0000313" key="1">
    <source>
        <dbReference type="EMBL" id="CAX32420.1"/>
    </source>
</evidence>
<gene>
    <name evidence="1" type="ordered locus">PMT_2902</name>
</gene>
<keyword evidence="2" id="KW-1185">Reference proteome</keyword>
<dbReference type="AlphaFoldDB" id="B9ESR6"/>
<evidence type="ECO:0000313" key="2">
    <source>
        <dbReference type="Proteomes" id="UP000001423"/>
    </source>
</evidence>
<name>B9ESR6_PROMM</name>
<sequence>MVIGSEGFGSLVEGIRVEVGQQNAEALFVLPCIFYGLIRRLGG</sequence>
<proteinExistence type="predicted"/>
<dbReference type="HOGENOM" id="CLU_3256294_0_0_3"/>
<dbReference type="EMBL" id="BX548175">
    <property type="protein sequence ID" value="CAX32420.1"/>
    <property type="molecule type" value="Genomic_DNA"/>
</dbReference>
<organism evidence="1 2">
    <name type="scientific">Prochlorococcus marinus (strain MIT 9313)</name>
    <dbReference type="NCBI Taxonomy" id="74547"/>
    <lineage>
        <taxon>Bacteria</taxon>
        <taxon>Bacillati</taxon>
        <taxon>Cyanobacteriota</taxon>
        <taxon>Cyanophyceae</taxon>
        <taxon>Synechococcales</taxon>
        <taxon>Prochlorococcaceae</taxon>
        <taxon>Prochlorococcus</taxon>
    </lineage>
</organism>